<dbReference type="EMBL" id="AXCW01000005">
    <property type="protein sequence ID" value="EYR65097.1"/>
    <property type="molecule type" value="Genomic_DNA"/>
</dbReference>
<dbReference type="AlphaFoldDB" id="A0A021W191"/>
<evidence type="ECO:0000259" key="2">
    <source>
        <dbReference type="PROSITE" id="PS51384"/>
    </source>
</evidence>
<dbReference type="InterPro" id="IPR001433">
    <property type="entry name" value="OxRdtase_FAD/NAD-bd"/>
</dbReference>
<dbReference type="InterPro" id="IPR017927">
    <property type="entry name" value="FAD-bd_FR_type"/>
</dbReference>
<evidence type="ECO:0000313" key="3">
    <source>
        <dbReference type="EMBL" id="EYR65097.1"/>
    </source>
</evidence>
<dbReference type="PANTHER" id="PTHR47354:SF5">
    <property type="entry name" value="PROTEIN RFBI"/>
    <property type="match status" value="1"/>
</dbReference>
<proteinExistence type="predicted"/>
<gene>
    <name evidence="3" type="ORF">N866_15340</name>
</gene>
<dbReference type="RefSeq" id="WP_034221575.1">
    <property type="nucleotide sequence ID" value="NZ_AXCW01000005.1"/>
</dbReference>
<accession>A0A021W191</accession>
<dbReference type="PANTHER" id="PTHR47354">
    <property type="entry name" value="NADH OXIDOREDUCTASE HCR"/>
    <property type="match status" value="1"/>
</dbReference>
<reference evidence="3 4" key="1">
    <citation type="submission" date="2014-01" db="EMBL/GenBank/DDBJ databases">
        <title>Actinotalea ferrariae CF5-4.</title>
        <authorList>
            <person name="Chen F."/>
            <person name="Li Y."/>
            <person name="Wang G."/>
        </authorList>
    </citation>
    <scope>NUCLEOTIDE SEQUENCE [LARGE SCALE GENOMIC DNA]</scope>
    <source>
        <strain evidence="3 4">CF5-4</strain>
    </source>
</reference>
<comment type="caution">
    <text evidence="3">The sequence shown here is derived from an EMBL/GenBank/DDBJ whole genome shotgun (WGS) entry which is preliminary data.</text>
</comment>
<evidence type="ECO:0000256" key="1">
    <source>
        <dbReference type="ARBA" id="ARBA00001974"/>
    </source>
</evidence>
<protein>
    <recommendedName>
        <fullName evidence="2">FAD-binding FR-type domain-containing protein</fullName>
    </recommendedName>
</protein>
<dbReference type="SUPFAM" id="SSF63380">
    <property type="entry name" value="Riboflavin synthase domain-like"/>
    <property type="match status" value="1"/>
</dbReference>
<dbReference type="InterPro" id="IPR050415">
    <property type="entry name" value="MRET"/>
</dbReference>
<dbReference type="Pfam" id="PF00175">
    <property type="entry name" value="NAD_binding_1"/>
    <property type="match status" value="1"/>
</dbReference>
<evidence type="ECO:0000313" key="4">
    <source>
        <dbReference type="Proteomes" id="UP000019753"/>
    </source>
</evidence>
<dbReference type="SUPFAM" id="SSF52343">
    <property type="entry name" value="Ferredoxin reductase-like, C-terminal NADP-linked domain"/>
    <property type="match status" value="1"/>
</dbReference>
<dbReference type="GO" id="GO:0016491">
    <property type="term" value="F:oxidoreductase activity"/>
    <property type="evidence" value="ECO:0007669"/>
    <property type="project" value="InterPro"/>
</dbReference>
<keyword evidence="4" id="KW-1185">Reference proteome</keyword>
<dbReference type="CDD" id="cd00322">
    <property type="entry name" value="FNR_like"/>
    <property type="match status" value="1"/>
</dbReference>
<sequence>MIAPDVIEISVSRPPGFDFDAGQHVQLGVLALDGRDPHGRSRVFSITSSPNDRDILAVAFRRSPSAYKRTLAGLAFGSTVRLSGPYGHVTLTRKSDRPRVLVAFGVGITPHVSMIRFASEEALDVPIAVLHVANHERRVAYADELTRCAAENPAIRLLARSSSLALADLERARDEHPHAIWYLSGPPTRVGSAVADLRGLGVPERDIFTEEFIGY</sequence>
<feature type="domain" description="FAD-binding FR-type" evidence="2">
    <location>
        <begin position="1"/>
        <end position="92"/>
    </location>
</feature>
<dbReference type="OrthoDB" id="9801223at2"/>
<organism evidence="3 4">
    <name type="scientific">Actinotalea ferrariae CF5-4</name>
    <dbReference type="NCBI Taxonomy" id="948458"/>
    <lineage>
        <taxon>Bacteria</taxon>
        <taxon>Bacillati</taxon>
        <taxon>Actinomycetota</taxon>
        <taxon>Actinomycetes</taxon>
        <taxon>Micrococcales</taxon>
        <taxon>Cellulomonadaceae</taxon>
        <taxon>Actinotalea</taxon>
    </lineage>
</organism>
<dbReference type="InterPro" id="IPR039261">
    <property type="entry name" value="FNR_nucleotide-bd"/>
</dbReference>
<dbReference type="InterPro" id="IPR017938">
    <property type="entry name" value="Riboflavin_synthase-like_b-brl"/>
</dbReference>
<dbReference type="Gene3D" id="2.40.30.10">
    <property type="entry name" value="Translation factors"/>
    <property type="match status" value="1"/>
</dbReference>
<dbReference type="PROSITE" id="PS51384">
    <property type="entry name" value="FAD_FR"/>
    <property type="match status" value="1"/>
</dbReference>
<dbReference type="Gene3D" id="3.40.50.80">
    <property type="entry name" value="Nucleotide-binding domain of ferredoxin-NADP reductase (FNR) module"/>
    <property type="match status" value="1"/>
</dbReference>
<name>A0A021W191_9CELL</name>
<comment type="cofactor">
    <cofactor evidence="1">
        <name>FAD</name>
        <dbReference type="ChEBI" id="CHEBI:57692"/>
    </cofactor>
</comment>
<dbReference type="Proteomes" id="UP000019753">
    <property type="component" value="Unassembled WGS sequence"/>
</dbReference>